<feature type="coiled-coil region" evidence="1">
    <location>
        <begin position="122"/>
        <end position="182"/>
    </location>
</feature>
<dbReference type="RefSeq" id="WP_168150123.1">
    <property type="nucleotide sequence ID" value="NZ_JAAVXB010000033.1"/>
</dbReference>
<evidence type="ECO:0000259" key="2">
    <source>
        <dbReference type="Pfam" id="PF01548"/>
    </source>
</evidence>
<evidence type="ECO:0000259" key="3">
    <source>
        <dbReference type="Pfam" id="PF02371"/>
    </source>
</evidence>
<sequence length="284" mass="31597">MPLWIGIDVSKATLAVCVLPQAQHITFPNTPEGHAQLLALLDGQTVGNVLLEATGGYERALMQALAVAGIPVTRINPRRARAFAEAMGKTAKTDPIDAAMLARMAELVCHPSPAPEPEREALRELVQRREQLVQQRDDERRRLHQARLSQVRDDLDQHIRHLQQCIRRIDQAIAQAQRQIDEPLCRQLQAIDGIGAVTAAGLLAYLPELGRLDRRQIAALTGLAPYNLDSGQQVGKRRIRGGRAPIRRILYMAAWSVVRLQPDFNARYRRLRHAGKCAKVAITA</sequence>
<dbReference type="Pfam" id="PF02371">
    <property type="entry name" value="Transposase_20"/>
    <property type="match status" value="1"/>
</dbReference>
<evidence type="ECO:0000256" key="1">
    <source>
        <dbReference type="SAM" id="Coils"/>
    </source>
</evidence>
<dbReference type="Pfam" id="PF01548">
    <property type="entry name" value="DEDD_Tnp_IS110"/>
    <property type="match status" value="1"/>
</dbReference>
<accession>A0A970B8B4</accession>
<keyword evidence="1" id="KW-0175">Coiled coil</keyword>
<dbReference type="NCBIfam" id="NF033542">
    <property type="entry name" value="transpos_IS110"/>
    <property type="match status" value="1"/>
</dbReference>
<dbReference type="EMBL" id="JAAVXB010000033">
    <property type="protein sequence ID" value="NKF24818.1"/>
    <property type="molecule type" value="Genomic_DNA"/>
</dbReference>
<dbReference type="InterPro" id="IPR047650">
    <property type="entry name" value="Transpos_IS110"/>
</dbReference>
<keyword evidence="5" id="KW-1185">Reference proteome</keyword>
<dbReference type="AlphaFoldDB" id="A0A970B8B4"/>
<dbReference type="PANTHER" id="PTHR33055">
    <property type="entry name" value="TRANSPOSASE FOR INSERTION SEQUENCE ELEMENT IS1111A"/>
    <property type="match status" value="1"/>
</dbReference>
<dbReference type="GO" id="GO:0006313">
    <property type="term" value="P:DNA transposition"/>
    <property type="evidence" value="ECO:0007669"/>
    <property type="project" value="InterPro"/>
</dbReference>
<dbReference type="GO" id="GO:0004803">
    <property type="term" value="F:transposase activity"/>
    <property type="evidence" value="ECO:0007669"/>
    <property type="project" value="InterPro"/>
</dbReference>
<dbReference type="InterPro" id="IPR002525">
    <property type="entry name" value="Transp_IS110-like_N"/>
</dbReference>
<proteinExistence type="predicted"/>
<dbReference type="PANTHER" id="PTHR33055:SF13">
    <property type="entry name" value="TRANSPOSASE"/>
    <property type="match status" value="1"/>
</dbReference>
<name>A0A970B8B4_9GAMM</name>
<comment type="caution">
    <text evidence="4">The sequence shown here is derived from an EMBL/GenBank/DDBJ whole genome shotgun (WGS) entry which is preliminary data.</text>
</comment>
<evidence type="ECO:0000313" key="5">
    <source>
        <dbReference type="Proteomes" id="UP000653472"/>
    </source>
</evidence>
<dbReference type="Proteomes" id="UP000653472">
    <property type="component" value="Unassembled WGS sequence"/>
</dbReference>
<reference evidence="4" key="1">
    <citation type="submission" date="2020-03" db="EMBL/GenBank/DDBJ databases">
        <title>Solimonas marina sp. nov., isolated from deep seawater of the Pacific Ocean.</title>
        <authorList>
            <person name="Liu X."/>
            <person name="Lai Q."/>
            <person name="Sun F."/>
            <person name="Gai Y."/>
            <person name="Li G."/>
            <person name="Shao Z."/>
        </authorList>
    </citation>
    <scope>NUCLEOTIDE SEQUENCE</scope>
    <source>
        <strain evidence="4">C16B3</strain>
    </source>
</reference>
<evidence type="ECO:0000313" key="4">
    <source>
        <dbReference type="EMBL" id="NKF24818.1"/>
    </source>
</evidence>
<dbReference type="GO" id="GO:0003677">
    <property type="term" value="F:DNA binding"/>
    <property type="evidence" value="ECO:0007669"/>
    <property type="project" value="InterPro"/>
</dbReference>
<organism evidence="4 5">
    <name type="scientific">Solimonas marina</name>
    <dbReference type="NCBI Taxonomy" id="2714601"/>
    <lineage>
        <taxon>Bacteria</taxon>
        <taxon>Pseudomonadati</taxon>
        <taxon>Pseudomonadota</taxon>
        <taxon>Gammaproteobacteria</taxon>
        <taxon>Nevskiales</taxon>
        <taxon>Nevskiaceae</taxon>
        <taxon>Solimonas</taxon>
    </lineage>
</organism>
<feature type="domain" description="Transposase IS116/IS110/IS902 C-terminal" evidence="3">
    <location>
        <begin position="185"/>
        <end position="269"/>
    </location>
</feature>
<feature type="domain" description="Transposase IS110-like N-terminal" evidence="2">
    <location>
        <begin position="5"/>
        <end position="146"/>
    </location>
</feature>
<gene>
    <name evidence="4" type="ORF">G7Y82_21150</name>
</gene>
<dbReference type="InterPro" id="IPR003346">
    <property type="entry name" value="Transposase_20"/>
</dbReference>
<feature type="non-terminal residue" evidence="4">
    <location>
        <position position="284"/>
    </location>
</feature>
<protein>
    <submittedName>
        <fullName evidence="4">IS110 family transposase</fullName>
    </submittedName>
</protein>